<dbReference type="GO" id="GO:1990316">
    <property type="term" value="C:Atg1/ULK1 kinase complex"/>
    <property type="evidence" value="ECO:0007669"/>
    <property type="project" value="TreeGrafter"/>
</dbReference>
<evidence type="ECO:0000313" key="3">
    <source>
        <dbReference type="Proteomes" id="UP001159364"/>
    </source>
</evidence>
<keyword evidence="1" id="KW-0175">Coiled coil</keyword>
<dbReference type="InterPro" id="IPR040040">
    <property type="entry name" value="ATG11"/>
</dbReference>
<sequence length="511" mass="57702">MVKKLVDNCWFPQLPPSLLPHDVVSTLGPMYDAHDKIHLPKMKACGYAISQLEFVHCTMQKQKISSVAFVVKDAMLQFPVFIQAMQCQDDIFRDLKMVYGIGCANRACFVEVVGRKESLKLYMGRAGRLAEIIATEREAEVRRRKECNKAYGSYFPRYMLAPMGLDDVPSQCDVNIAPFDTNLLDIDITNLHRYAPEYMSMMLKSDQHVMFDHIKEIKSAIESAITAEVDDIVVDNLEKDDIEKLFEGSELVEIAGTSKMEVENAKLKADLASAIIVICSLCPEIEYASLDDSKVDSLLKNTAEKTAEALRMKDKYAKQLQSTLKAKQKECLSYKKRIQELEQRLSDQYVQGQKLSDSKVLSNFRHPSVEASDYKPESCDGGEVHMPCASASEPMDEISSISSSMDSKLEHFIRQPSKGREGVDDHMMDYSRMLNTRLDSSMLEPHREELQVVAESKLSGDLMAELQGVLAEKSNQLSDTGNKLRAAMEEIVVLNRELEMSRKLLDESQMN</sequence>
<dbReference type="GO" id="GO:0034727">
    <property type="term" value="P:piecemeal microautophagy of the nucleus"/>
    <property type="evidence" value="ECO:0007669"/>
    <property type="project" value="TreeGrafter"/>
</dbReference>
<dbReference type="GO" id="GO:0000422">
    <property type="term" value="P:autophagy of mitochondrion"/>
    <property type="evidence" value="ECO:0007669"/>
    <property type="project" value="TreeGrafter"/>
</dbReference>
<gene>
    <name evidence="2" type="ORF">K2173_015849</name>
</gene>
<dbReference type="AlphaFoldDB" id="A0AAV8SF46"/>
<reference evidence="2 3" key="1">
    <citation type="submission" date="2021-09" db="EMBL/GenBank/DDBJ databases">
        <title>Genomic insights and catalytic innovation underlie evolution of tropane alkaloids biosynthesis.</title>
        <authorList>
            <person name="Wang Y.-J."/>
            <person name="Tian T."/>
            <person name="Huang J.-P."/>
            <person name="Huang S.-X."/>
        </authorList>
    </citation>
    <scope>NUCLEOTIDE SEQUENCE [LARGE SCALE GENOMIC DNA]</scope>
    <source>
        <strain evidence="2">KIB-2018</strain>
        <tissue evidence="2">Leaf</tissue>
    </source>
</reference>
<dbReference type="GO" id="GO:0034517">
    <property type="term" value="P:ribophagy"/>
    <property type="evidence" value="ECO:0007669"/>
    <property type="project" value="TreeGrafter"/>
</dbReference>
<name>A0AAV8SF46_9ROSI</name>
<proteinExistence type="predicted"/>
<feature type="coiled-coil region" evidence="1">
    <location>
        <begin position="470"/>
        <end position="504"/>
    </location>
</feature>
<dbReference type="GO" id="GO:0060090">
    <property type="term" value="F:molecular adaptor activity"/>
    <property type="evidence" value="ECO:0007669"/>
    <property type="project" value="TreeGrafter"/>
</dbReference>
<organism evidence="2 3">
    <name type="scientific">Erythroxylum novogranatense</name>
    <dbReference type="NCBI Taxonomy" id="1862640"/>
    <lineage>
        <taxon>Eukaryota</taxon>
        <taxon>Viridiplantae</taxon>
        <taxon>Streptophyta</taxon>
        <taxon>Embryophyta</taxon>
        <taxon>Tracheophyta</taxon>
        <taxon>Spermatophyta</taxon>
        <taxon>Magnoliopsida</taxon>
        <taxon>eudicotyledons</taxon>
        <taxon>Gunneridae</taxon>
        <taxon>Pentapetalae</taxon>
        <taxon>rosids</taxon>
        <taxon>fabids</taxon>
        <taxon>Malpighiales</taxon>
        <taxon>Erythroxylaceae</taxon>
        <taxon>Erythroxylum</taxon>
    </lineage>
</organism>
<evidence type="ECO:0000313" key="2">
    <source>
        <dbReference type="EMBL" id="KAJ8750668.1"/>
    </source>
</evidence>
<dbReference type="EMBL" id="JAIWQS010000011">
    <property type="protein sequence ID" value="KAJ8750668.1"/>
    <property type="molecule type" value="Genomic_DNA"/>
</dbReference>
<dbReference type="GO" id="GO:0034045">
    <property type="term" value="C:phagophore assembly site membrane"/>
    <property type="evidence" value="ECO:0007669"/>
    <property type="project" value="TreeGrafter"/>
</dbReference>
<dbReference type="PANTHER" id="PTHR13222:SF1">
    <property type="entry name" value="RB1-INDUCIBLE COILED-COIL PROTEIN 1"/>
    <property type="match status" value="1"/>
</dbReference>
<dbReference type="GO" id="GO:0019901">
    <property type="term" value="F:protein kinase binding"/>
    <property type="evidence" value="ECO:0007669"/>
    <property type="project" value="TreeGrafter"/>
</dbReference>
<dbReference type="Proteomes" id="UP001159364">
    <property type="component" value="Linkage Group LG11"/>
</dbReference>
<dbReference type="GO" id="GO:0061709">
    <property type="term" value="P:reticulophagy"/>
    <property type="evidence" value="ECO:0007669"/>
    <property type="project" value="TreeGrafter"/>
</dbReference>
<accession>A0AAV8SF46</accession>
<keyword evidence="3" id="KW-1185">Reference proteome</keyword>
<protein>
    <submittedName>
        <fullName evidence="2">Uncharacterized protein</fullName>
    </submittedName>
</protein>
<dbReference type="GO" id="GO:0000045">
    <property type="term" value="P:autophagosome assembly"/>
    <property type="evidence" value="ECO:0007669"/>
    <property type="project" value="InterPro"/>
</dbReference>
<evidence type="ECO:0000256" key="1">
    <source>
        <dbReference type="SAM" id="Coils"/>
    </source>
</evidence>
<dbReference type="PANTHER" id="PTHR13222">
    <property type="entry name" value="RB1-INDUCIBLE COILED-COIL"/>
    <property type="match status" value="1"/>
</dbReference>
<comment type="caution">
    <text evidence="2">The sequence shown here is derived from an EMBL/GenBank/DDBJ whole genome shotgun (WGS) entry which is preliminary data.</text>
</comment>
<feature type="coiled-coil region" evidence="1">
    <location>
        <begin position="317"/>
        <end position="344"/>
    </location>
</feature>